<dbReference type="EnsemblPlants" id="Kaladp0071s0239.1.v1.1">
    <property type="protein sequence ID" value="Kaladp0071s0239.1.v1.1"/>
    <property type="gene ID" value="Kaladp0071s0239.v1.1"/>
</dbReference>
<dbReference type="Gene3D" id="1.10.520.10">
    <property type="match status" value="1"/>
</dbReference>
<protein>
    <submittedName>
        <fullName evidence="1">Uncharacterized protein</fullName>
    </submittedName>
</protein>
<evidence type="ECO:0000313" key="2">
    <source>
        <dbReference type="Proteomes" id="UP000594263"/>
    </source>
</evidence>
<dbReference type="GO" id="GO:0006979">
    <property type="term" value="P:response to oxidative stress"/>
    <property type="evidence" value="ECO:0007669"/>
    <property type="project" value="InterPro"/>
</dbReference>
<proteinExistence type="predicted"/>
<keyword evidence="2" id="KW-1185">Reference proteome</keyword>
<reference evidence="1" key="1">
    <citation type="submission" date="2021-01" db="UniProtKB">
        <authorList>
            <consortium name="EnsemblPlants"/>
        </authorList>
    </citation>
    <scope>IDENTIFICATION</scope>
</reference>
<sequence>MRYTLQLAGVVAVEVTGGPEIPFHPGREGNIILEEQELRPRMSVTCALQSTLSWRNMRKVNYAPYTNLTLLIDLRMLKGLLQYDGCFSILYLED</sequence>
<dbReference type="AlphaFoldDB" id="A0A7N0UKT5"/>
<dbReference type="GO" id="GO:0020037">
    <property type="term" value="F:heme binding"/>
    <property type="evidence" value="ECO:0007669"/>
    <property type="project" value="InterPro"/>
</dbReference>
<dbReference type="SUPFAM" id="SSF48113">
    <property type="entry name" value="Heme-dependent peroxidases"/>
    <property type="match status" value="1"/>
</dbReference>
<organism evidence="1 2">
    <name type="scientific">Kalanchoe fedtschenkoi</name>
    <name type="common">Lavender scallops</name>
    <name type="synonym">South American air plant</name>
    <dbReference type="NCBI Taxonomy" id="63787"/>
    <lineage>
        <taxon>Eukaryota</taxon>
        <taxon>Viridiplantae</taxon>
        <taxon>Streptophyta</taxon>
        <taxon>Embryophyta</taxon>
        <taxon>Tracheophyta</taxon>
        <taxon>Spermatophyta</taxon>
        <taxon>Magnoliopsida</taxon>
        <taxon>eudicotyledons</taxon>
        <taxon>Gunneridae</taxon>
        <taxon>Pentapetalae</taxon>
        <taxon>Saxifragales</taxon>
        <taxon>Crassulaceae</taxon>
        <taxon>Kalanchoe</taxon>
    </lineage>
</organism>
<evidence type="ECO:0000313" key="1">
    <source>
        <dbReference type="EnsemblPlants" id="Kaladp0071s0239.1.v1.1"/>
    </source>
</evidence>
<dbReference type="Proteomes" id="UP000594263">
    <property type="component" value="Unplaced"/>
</dbReference>
<dbReference type="Gramene" id="Kaladp0071s0239.1.v1.1">
    <property type="protein sequence ID" value="Kaladp0071s0239.1.v1.1"/>
    <property type="gene ID" value="Kaladp0071s0239.v1.1"/>
</dbReference>
<accession>A0A7N0UKT5</accession>
<dbReference type="GO" id="GO:0004601">
    <property type="term" value="F:peroxidase activity"/>
    <property type="evidence" value="ECO:0007669"/>
    <property type="project" value="InterPro"/>
</dbReference>
<dbReference type="InterPro" id="IPR010255">
    <property type="entry name" value="Haem_peroxidase_sf"/>
</dbReference>
<name>A0A7N0UKT5_KALFE</name>